<dbReference type="CDD" id="cd06529">
    <property type="entry name" value="S24_LexA-like"/>
    <property type="match status" value="1"/>
</dbReference>
<dbReference type="SUPFAM" id="SSF51306">
    <property type="entry name" value="LexA/Signal peptidase"/>
    <property type="match status" value="1"/>
</dbReference>
<dbReference type="Gene3D" id="1.10.260.40">
    <property type="entry name" value="lambda repressor-like DNA-binding domains"/>
    <property type="match status" value="1"/>
</dbReference>
<protein>
    <submittedName>
        <fullName evidence="5">Phage repressor protein C, contains Cro/C1-type HTH and peptisase s24 domains</fullName>
    </submittedName>
</protein>
<dbReference type="InterPro" id="IPR010982">
    <property type="entry name" value="Lambda_DNA-bd_dom_sf"/>
</dbReference>
<dbReference type="InterPro" id="IPR001387">
    <property type="entry name" value="Cro/C1-type_HTH"/>
</dbReference>
<dbReference type="CDD" id="cd00093">
    <property type="entry name" value="HTH_XRE"/>
    <property type="match status" value="1"/>
</dbReference>
<feature type="domain" description="HTH cro/C1-type" evidence="4">
    <location>
        <begin position="7"/>
        <end position="60"/>
    </location>
</feature>
<dbReference type="Pfam" id="PF13560">
    <property type="entry name" value="HTH_31"/>
    <property type="match status" value="1"/>
</dbReference>
<organism evidence="5 6">
    <name type="scientific">Tistlia consotensis USBA 355</name>
    <dbReference type="NCBI Taxonomy" id="560819"/>
    <lineage>
        <taxon>Bacteria</taxon>
        <taxon>Pseudomonadati</taxon>
        <taxon>Pseudomonadota</taxon>
        <taxon>Alphaproteobacteria</taxon>
        <taxon>Rhodospirillales</taxon>
        <taxon>Rhodovibrionaceae</taxon>
        <taxon>Tistlia</taxon>
    </lineage>
</organism>
<dbReference type="InterPro" id="IPR039418">
    <property type="entry name" value="LexA-like"/>
</dbReference>
<accession>A0A1Y6B7C0</accession>
<evidence type="ECO:0000259" key="4">
    <source>
        <dbReference type="PROSITE" id="PS50943"/>
    </source>
</evidence>
<keyword evidence="2" id="KW-0238">DNA-binding</keyword>
<dbReference type="InterPro" id="IPR015927">
    <property type="entry name" value="Peptidase_S24_S26A/B/C"/>
</dbReference>
<keyword evidence="6" id="KW-1185">Reference proteome</keyword>
<gene>
    <name evidence="5" type="ORF">SAMN05428998_10222</name>
</gene>
<keyword evidence="3" id="KW-0804">Transcription</keyword>
<keyword evidence="1" id="KW-0805">Transcription regulation</keyword>
<proteinExistence type="predicted"/>
<dbReference type="Gene3D" id="2.10.109.10">
    <property type="entry name" value="Umud Fragment, subunit A"/>
    <property type="match status" value="1"/>
</dbReference>
<name>A0A1Y6B7C0_9PROT</name>
<dbReference type="GO" id="GO:0003677">
    <property type="term" value="F:DNA binding"/>
    <property type="evidence" value="ECO:0007669"/>
    <property type="project" value="UniProtKB-KW"/>
</dbReference>
<dbReference type="PANTHER" id="PTHR40661">
    <property type="match status" value="1"/>
</dbReference>
<dbReference type="SUPFAM" id="SSF47413">
    <property type="entry name" value="lambda repressor-like DNA-binding domains"/>
    <property type="match status" value="1"/>
</dbReference>
<evidence type="ECO:0000256" key="3">
    <source>
        <dbReference type="ARBA" id="ARBA00023163"/>
    </source>
</evidence>
<dbReference type="STRING" id="560819.SAMN05428998_10222"/>
<evidence type="ECO:0000256" key="2">
    <source>
        <dbReference type="ARBA" id="ARBA00023125"/>
    </source>
</evidence>
<dbReference type="Pfam" id="PF00717">
    <property type="entry name" value="Peptidase_S24"/>
    <property type="match status" value="1"/>
</dbReference>
<dbReference type="InterPro" id="IPR036286">
    <property type="entry name" value="LexA/Signal_pep-like_sf"/>
</dbReference>
<dbReference type="RefSeq" id="WP_085121108.1">
    <property type="nucleotide sequence ID" value="NZ_FWZX01000002.1"/>
</dbReference>
<dbReference type="Proteomes" id="UP000192917">
    <property type="component" value="Unassembled WGS sequence"/>
</dbReference>
<dbReference type="SMART" id="SM00530">
    <property type="entry name" value="HTH_XRE"/>
    <property type="match status" value="1"/>
</dbReference>
<dbReference type="AlphaFoldDB" id="A0A1Y6B7C0"/>
<evidence type="ECO:0000256" key="1">
    <source>
        <dbReference type="ARBA" id="ARBA00023015"/>
    </source>
</evidence>
<dbReference type="PANTHER" id="PTHR40661:SF3">
    <property type="entry name" value="FELS-1 PROPHAGE TRANSCRIPTIONAL REGULATOR"/>
    <property type="match status" value="1"/>
</dbReference>
<dbReference type="PROSITE" id="PS50943">
    <property type="entry name" value="HTH_CROC1"/>
    <property type="match status" value="1"/>
</dbReference>
<reference evidence="5 6" key="1">
    <citation type="submission" date="2017-04" db="EMBL/GenBank/DDBJ databases">
        <authorList>
            <person name="Afonso C.L."/>
            <person name="Miller P.J."/>
            <person name="Scott M.A."/>
            <person name="Spackman E."/>
            <person name="Goraichik I."/>
            <person name="Dimitrov K.M."/>
            <person name="Suarez D.L."/>
            <person name="Swayne D.E."/>
        </authorList>
    </citation>
    <scope>NUCLEOTIDE SEQUENCE [LARGE SCALE GENOMIC DNA]</scope>
    <source>
        <strain evidence="5 6">USBA 355</strain>
    </source>
</reference>
<evidence type="ECO:0000313" key="6">
    <source>
        <dbReference type="Proteomes" id="UP000192917"/>
    </source>
</evidence>
<evidence type="ECO:0000313" key="5">
    <source>
        <dbReference type="EMBL" id="SME96800.1"/>
    </source>
</evidence>
<sequence>MSLAAIVRLWRQERRLSQPQLAKLVGVSQQAIQQLESGETRTPRYLVRLAREMGADPEALLDGRLEPAAGARAAAAALAAAAPPLPNATAAAAASFGARDLPVYASAQGGPEGMMVSYEPIEWIERPAPLAGVPSAFAMYVVNDSMEPRYRQGDLLLVHPQRPVKRGQDVLVIRASDESQHAAYVKELVALDEARVRLRQLNPPGEFELERGLVVGLHLVVGVYYGG</sequence>
<dbReference type="EMBL" id="FWZX01000002">
    <property type="protein sequence ID" value="SME96800.1"/>
    <property type="molecule type" value="Genomic_DNA"/>
</dbReference>